<evidence type="ECO:0000313" key="14">
    <source>
        <dbReference type="EMBL" id="CAG5018027.1"/>
    </source>
</evidence>
<dbReference type="Gene3D" id="2.170.130.10">
    <property type="entry name" value="TonB-dependent receptor, plug domain"/>
    <property type="match status" value="1"/>
</dbReference>
<evidence type="ECO:0000256" key="5">
    <source>
        <dbReference type="ARBA" id="ARBA00023077"/>
    </source>
</evidence>
<keyword evidence="6 8" id="KW-0472">Membrane</keyword>
<sequence length="1135" mass="124245">MKQPLRLSLLSVSVAAVLLAAPCPSVLASVSHLPVGTNPSAQYEPSKITLREALVKYKKHYDLDILYEEKLLEGITVAPTALLFGNNAEKSLSQILKPFGLKAKKVNQVTFVILSEKALQKKTSLHDVEPAGSSGGPSAERPADLTARLSNMITENVVRKVADIKVTGSVSSESGEKLPGVNVVVKGTQRGTSTDENGNFQIEAPDENSVLIFSFIGHVKQEIPVGNRTSFNIILKADDMSLNEIVVVGYGEIKKTDVTGAVASIQTQDITRANPVMATKAIQGQIAGATVTKSSNKPGAPYNITIRGENTVNNSTEPLVVIDGLMGGNLNNLNPNDIQSMDVLKDASSTAIYGSRGANGVIIVTTKKGLSGKPRVSYDAYVGYKVPAHLPKLMNAQQFYKNTYTDRILEGAVGATFTAAEMEIINSGKSTDWVDLITDPALQMSHNVSVSGGTDKTTYRFSAGYLNENGNVLYTGFKRYNLNAGLDSKLGEHFKVGFTSYATYSSQNVGSMESLRGAYRARPSGVPYYTDLANPSENQDLNVNGLAIWMGINDKQVPNPLADVDPSNSKLQTNSQTVMGNAYVEYIPLKGLSIRSSLSASFGSDRIGDYRGTWSKSQIGNKPRAQYDNKTQGNYTLDNIITYNGGFGKHKFGITALQSTFYQRNEAYMTAVKDLPYNSDWYALNTGTITSISSSLVERSLLSFMGRVNYSYNDKYLLTVTGRSDGASQLSEGNKWAFFPSVALAWRLGDEAFISDLNVFSNLKLRLSYGQVGNSTVSPYSTQANLLNTGYDFDGTAAYGFAPLNLANKNLKWERSKEFNVGVDFGFFKNRISASLELYNRKTVDLILNQKIPTVNGFAQQIANVGQIENKGIELTLNTVNIAKGPFGWNSTFSFTRNRNKLLELYGDGQQVDKGNKLFVGKPLRSNFDYKFDGIWQTADKDLASKYKQVPGSVRVVDQNNDGLISSTDAIDDRVVLGSALPNWILGVTNRFSYKSFDFSFFVYYRNGVQYYNSSLSGTFGEIGGTRYNKLADLDYWRSDNPSNTYFGVAAANPYRNAINYQDASFLRISDLTLGYSLPSGLISKWKMTHARFYGQVTNPFVFSKFTGFDPEFNSAIYQDDVPSAAYTVGVNISF</sequence>
<dbReference type="InterPro" id="IPR023997">
    <property type="entry name" value="TonB-dep_OMP_SusC/RagA_CS"/>
</dbReference>
<keyword evidence="4 8" id="KW-0812">Transmembrane</keyword>
<evidence type="ECO:0000313" key="15">
    <source>
        <dbReference type="Proteomes" id="UP000680038"/>
    </source>
</evidence>
<dbReference type="NCBIfam" id="TIGR04056">
    <property type="entry name" value="OMP_RagA_SusC"/>
    <property type="match status" value="1"/>
</dbReference>
<dbReference type="GO" id="GO:0009279">
    <property type="term" value="C:cell outer membrane"/>
    <property type="evidence" value="ECO:0007669"/>
    <property type="project" value="UniProtKB-SubCell"/>
</dbReference>
<dbReference type="Gene3D" id="2.60.40.1120">
    <property type="entry name" value="Carboxypeptidase-like, regulatory domain"/>
    <property type="match status" value="1"/>
</dbReference>
<dbReference type="EMBL" id="CAJRAF010000004">
    <property type="protein sequence ID" value="CAG5018027.1"/>
    <property type="molecule type" value="Genomic_DNA"/>
</dbReference>
<feature type="domain" description="TonB-dependent receptor plug" evidence="13">
    <location>
        <begin position="255"/>
        <end position="361"/>
    </location>
</feature>
<organism evidence="14 15">
    <name type="scientific">Dyadobacter helix</name>
    <dbReference type="NCBI Taxonomy" id="2822344"/>
    <lineage>
        <taxon>Bacteria</taxon>
        <taxon>Pseudomonadati</taxon>
        <taxon>Bacteroidota</taxon>
        <taxon>Cytophagia</taxon>
        <taxon>Cytophagales</taxon>
        <taxon>Spirosomataceae</taxon>
        <taxon>Dyadobacter</taxon>
    </lineage>
</organism>
<dbReference type="Proteomes" id="UP000680038">
    <property type="component" value="Unassembled WGS sequence"/>
</dbReference>
<gene>
    <name evidence="14" type="ORF">DYBT9275_05899</name>
</gene>
<evidence type="ECO:0000259" key="12">
    <source>
        <dbReference type="Pfam" id="PF00593"/>
    </source>
</evidence>
<comment type="subcellular location">
    <subcellularLocation>
        <location evidence="1 8">Cell outer membrane</location>
        <topology evidence="1 8">Multi-pass membrane protein</topology>
    </subcellularLocation>
</comment>
<dbReference type="NCBIfam" id="TIGR04057">
    <property type="entry name" value="SusC_RagA_signa"/>
    <property type="match status" value="1"/>
</dbReference>
<keyword evidence="3 8" id="KW-1134">Transmembrane beta strand</keyword>
<name>A0A916N7Q8_9BACT</name>
<feature type="chain" id="PRO_5037064623" evidence="11">
    <location>
        <begin position="29"/>
        <end position="1135"/>
    </location>
</feature>
<dbReference type="InterPro" id="IPR039426">
    <property type="entry name" value="TonB-dep_rcpt-like"/>
</dbReference>
<keyword evidence="7 8" id="KW-0998">Cell outer membrane</keyword>
<evidence type="ECO:0000256" key="11">
    <source>
        <dbReference type="SAM" id="SignalP"/>
    </source>
</evidence>
<accession>A0A916N7Q8</accession>
<dbReference type="Pfam" id="PF00593">
    <property type="entry name" value="TonB_dep_Rec_b-barrel"/>
    <property type="match status" value="1"/>
</dbReference>
<feature type="signal peptide" evidence="11">
    <location>
        <begin position="1"/>
        <end position="28"/>
    </location>
</feature>
<evidence type="ECO:0000256" key="8">
    <source>
        <dbReference type="PROSITE-ProRule" id="PRU01360"/>
    </source>
</evidence>
<dbReference type="InterPro" id="IPR000531">
    <property type="entry name" value="Beta-barrel_TonB"/>
</dbReference>
<comment type="similarity">
    <text evidence="8 9">Belongs to the TonB-dependent receptor family.</text>
</comment>
<dbReference type="InterPro" id="IPR008969">
    <property type="entry name" value="CarboxyPept-like_regulatory"/>
</dbReference>
<dbReference type="InterPro" id="IPR023996">
    <property type="entry name" value="TonB-dep_OMP_SusC/RagA"/>
</dbReference>
<dbReference type="Pfam" id="PF07715">
    <property type="entry name" value="Plug"/>
    <property type="match status" value="1"/>
</dbReference>
<keyword evidence="5 9" id="KW-0798">TonB box</keyword>
<feature type="domain" description="TonB-dependent receptor-like beta-barrel" evidence="12">
    <location>
        <begin position="566"/>
        <end position="1099"/>
    </location>
</feature>
<dbReference type="PROSITE" id="PS52016">
    <property type="entry name" value="TONB_DEPENDENT_REC_3"/>
    <property type="match status" value="1"/>
</dbReference>
<evidence type="ECO:0000256" key="6">
    <source>
        <dbReference type="ARBA" id="ARBA00023136"/>
    </source>
</evidence>
<comment type="caution">
    <text evidence="14">The sequence shown here is derived from an EMBL/GenBank/DDBJ whole genome shotgun (WGS) entry which is preliminary data.</text>
</comment>
<dbReference type="SUPFAM" id="SSF49464">
    <property type="entry name" value="Carboxypeptidase regulatory domain-like"/>
    <property type="match status" value="1"/>
</dbReference>
<dbReference type="RefSeq" id="WP_215242215.1">
    <property type="nucleotide sequence ID" value="NZ_CAJRAF010000004.1"/>
</dbReference>
<dbReference type="Gene3D" id="2.40.170.20">
    <property type="entry name" value="TonB-dependent receptor, beta-barrel domain"/>
    <property type="match status" value="1"/>
</dbReference>
<evidence type="ECO:0000259" key="13">
    <source>
        <dbReference type="Pfam" id="PF07715"/>
    </source>
</evidence>
<evidence type="ECO:0000256" key="7">
    <source>
        <dbReference type="ARBA" id="ARBA00023237"/>
    </source>
</evidence>
<keyword evidence="2 8" id="KW-0813">Transport</keyword>
<evidence type="ECO:0000256" key="2">
    <source>
        <dbReference type="ARBA" id="ARBA00022448"/>
    </source>
</evidence>
<keyword evidence="11" id="KW-0732">Signal</keyword>
<keyword evidence="14" id="KW-0675">Receptor</keyword>
<evidence type="ECO:0000256" key="10">
    <source>
        <dbReference type="SAM" id="MobiDB-lite"/>
    </source>
</evidence>
<dbReference type="SUPFAM" id="SSF56935">
    <property type="entry name" value="Porins"/>
    <property type="match status" value="1"/>
</dbReference>
<reference evidence="14" key="1">
    <citation type="submission" date="2021-04" db="EMBL/GenBank/DDBJ databases">
        <authorList>
            <person name="Rodrigo-Torres L."/>
            <person name="Arahal R. D."/>
            <person name="Lucena T."/>
        </authorList>
    </citation>
    <scope>NUCLEOTIDE SEQUENCE</scope>
    <source>
        <strain evidence="14">CECT 9275</strain>
    </source>
</reference>
<evidence type="ECO:0000256" key="3">
    <source>
        <dbReference type="ARBA" id="ARBA00022452"/>
    </source>
</evidence>
<dbReference type="AlphaFoldDB" id="A0A916N7Q8"/>
<evidence type="ECO:0000256" key="9">
    <source>
        <dbReference type="RuleBase" id="RU003357"/>
    </source>
</evidence>
<dbReference type="InterPro" id="IPR012910">
    <property type="entry name" value="Plug_dom"/>
</dbReference>
<dbReference type="InterPro" id="IPR037066">
    <property type="entry name" value="Plug_dom_sf"/>
</dbReference>
<feature type="region of interest" description="Disordered" evidence="10">
    <location>
        <begin position="124"/>
        <end position="143"/>
    </location>
</feature>
<dbReference type="InterPro" id="IPR036942">
    <property type="entry name" value="Beta-barrel_TonB_sf"/>
</dbReference>
<evidence type="ECO:0000256" key="1">
    <source>
        <dbReference type="ARBA" id="ARBA00004571"/>
    </source>
</evidence>
<protein>
    <submittedName>
        <fullName evidence="14">TonB-dependent receptor P26</fullName>
    </submittedName>
</protein>
<evidence type="ECO:0000256" key="4">
    <source>
        <dbReference type="ARBA" id="ARBA00022692"/>
    </source>
</evidence>
<keyword evidence="15" id="KW-1185">Reference proteome</keyword>
<dbReference type="Pfam" id="PF13715">
    <property type="entry name" value="CarbopepD_reg_2"/>
    <property type="match status" value="1"/>
</dbReference>
<proteinExistence type="inferred from homology"/>